<comment type="caution">
    <text evidence="1">The sequence shown here is derived from an EMBL/GenBank/DDBJ whole genome shotgun (WGS) entry which is preliminary data.</text>
</comment>
<accession>A0A117NG47</accession>
<proteinExistence type="predicted"/>
<dbReference type="EMBL" id="LKAM01000012">
    <property type="protein sequence ID" value="KUM46235.1"/>
    <property type="molecule type" value="Genomic_DNA"/>
</dbReference>
<protein>
    <submittedName>
        <fullName evidence="1">Uncharacterized protein</fullName>
    </submittedName>
</protein>
<organism evidence="1">
    <name type="scientific">Picea glauca</name>
    <name type="common">White spruce</name>
    <name type="synonym">Pinus glauca</name>
    <dbReference type="NCBI Taxonomy" id="3330"/>
    <lineage>
        <taxon>Eukaryota</taxon>
        <taxon>Viridiplantae</taxon>
        <taxon>Streptophyta</taxon>
        <taxon>Embryophyta</taxon>
        <taxon>Tracheophyta</taxon>
        <taxon>Spermatophyta</taxon>
        <taxon>Pinopsida</taxon>
        <taxon>Pinidae</taxon>
        <taxon>Conifers I</taxon>
        <taxon>Pinales</taxon>
        <taxon>Pinaceae</taxon>
        <taxon>Picea</taxon>
    </lineage>
</organism>
<name>A0A117NG47_PICGL</name>
<evidence type="ECO:0000313" key="1">
    <source>
        <dbReference type="EMBL" id="KUM46235.1"/>
    </source>
</evidence>
<reference evidence="1" key="1">
    <citation type="journal article" date="2015" name="Genome Biol. Evol.">
        <title>Organellar Genomes of White Spruce (Picea glauca): Assembly and Annotation.</title>
        <authorList>
            <person name="Jackman S.D."/>
            <person name="Warren R.L."/>
            <person name="Gibb E.A."/>
            <person name="Vandervalk B.P."/>
            <person name="Mohamadi H."/>
            <person name="Chu J."/>
            <person name="Raymond A."/>
            <person name="Pleasance S."/>
            <person name="Coope R."/>
            <person name="Wildung M.R."/>
            <person name="Ritland C.E."/>
            <person name="Bousquet J."/>
            <person name="Jones S.J."/>
            <person name="Bohlmann J."/>
            <person name="Birol I."/>
        </authorList>
    </citation>
    <scope>NUCLEOTIDE SEQUENCE [LARGE SCALE GENOMIC DNA]</scope>
    <source>
        <tissue evidence="1">Flushing bud</tissue>
    </source>
</reference>
<geneLocation type="mitochondrion" evidence="1"/>
<sequence length="56" mass="6371">MKHSLTKAKEHSPDSPPTFYMTSYLLDIICANNPFPGMGWSWSISDIPVHVYCKDL</sequence>
<gene>
    <name evidence="1" type="ORF">ABT39_MTgene1741</name>
</gene>
<keyword evidence="1" id="KW-0496">Mitochondrion</keyword>
<dbReference type="AlphaFoldDB" id="A0A117NG47"/>